<keyword evidence="4" id="KW-0067">ATP-binding</keyword>
<comment type="caution">
    <text evidence="7">The sequence shown here is derived from an EMBL/GenBank/DDBJ whole genome shotgun (WGS) entry which is preliminary data.</text>
</comment>
<keyword evidence="2" id="KW-0547">Nucleotide-binding</keyword>
<keyword evidence="1" id="KW-0808">Transferase</keyword>
<dbReference type="SUPFAM" id="SSF52540">
    <property type="entry name" value="P-loop containing nucleoside triphosphate hydrolases"/>
    <property type="match status" value="1"/>
</dbReference>
<organism evidence="7 8">
    <name type="scientific">Roseiconus lacunae</name>
    <dbReference type="NCBI Taxonomy" id="2605694"/>
    <lineage>
        <taxon>Bacteria</taxon>
        <taxon>Pseudomonadati</taxon>
        <taxon>Planctomycetota</taxon>
        <taxon>Planctomycetia</taxon>
        <taxon>Pirellulales</taxon>
        <taxon>Pirellulaceae</taxon>
        <taxon>Roseiconus</taxon>
    </lineage>
</organism>
<gene>
    <name evidence="7" type="ORF">QTN89_11745</name>
</gene>
<dbReference type="RefSeq" id="WP_163981318.1">
    <property type="nucleotide sequence ID" value="NZ_JAJMQV010000085.1"/>
</dbReference>
<feature type="domain" description="Protein kinase" evidence="6">
    <location>
        <begin position="22"/>
        <end position="301"/>
    </location>
</feature>
<evidence type="ECO:0000313" key="7">
    <source>
        <dbReference type="EMBL" id="MDM4016109.1"/>
    </source>
</evidence>
<evidence type="ECO:0000256" key="2">
    <source>
        <dbReference type="ARBA" id="ARBA00022741"/>
    </source>
</evidence>
<dbReference type="InterPro" id="IPR050339">
    <property type="entry name" value="CC_SR_Kinase"/>
</dbReference>
<evidence type="ECO:0000256" key="5">
    <source>
        <dbReference type="ARBA" id="ARBA00037982"/>
    </source>
</evidence>
<dbReference type="InterPro" id="IPR011009">
    <property type="entry name" value="Kinase-like_dom_sf"/>
</dbReference>
<proteinExistence type="inferred from homology"/>
<dbReference type="Pfam" id="PF00069">
    <property type="entry name" value="Pkinase"/>
    <property type="match status" value="1"/>
</dbReference>
<reference evidence="7 8" key="1">
    <citation type="submission" date="2023-06" db="EMBL/GenBank/DDBJ databases">
        <title>Roseiconus lacunae JC819 isolated from Gulf of Mannar region, Tamil Nadu.</title>
        <authorList>
            <person name="Pk S."/>
            <person name="Ch S."/>
            <person name="Ch V.R."/>
        </authorList>
    </citation>
    <scope>NUCLEOTIDE SEQUENCE [LARGE SCALE GENOMIC DNA]</scope>
    <source>
        <strain evidence="7 8">JC819</strain>
    </source>
</reference>
<dbReference type="PROSITE" id="PS00108">
    <property type="entry name" value="PROTEIN_KINASE_ST"/>
    <property type="match status" value="1"/>
</dbReference>
<dbReference type="EMBL" id="JASZZN010000007">
    <property type="protein sequence ID" value="MDM4016109.1"/>
    <property type="molecule type" value="Genomic_DNA"/>
</dbReference>
<keyword evidence="3" id="KW-0418">Kinase</keyword>
<dbReference type="Pfam" id="PF13191">
    <property type="entry name" value="AAA_16"/>
    <property type="match status" value="1"/>
</dbReference>
<comment type="similarity">
    <text evidence="5">Belongs to the protein kinase superfamily. Ser/Thr protein kinase family. GCN2 subfamily.</text>
</comment>
<protein>
    <submittedName>
        <fullName evidence="7">AAA family ATPase</fullName>
    </submittedName>
</protein>
<dbReference type="PROSITE" id="PS50011">
    <property type="entry name" value="PROTEIN_KINASE_DOM"/>
    <property type="match status" value="1"/>
</dbReference>
<evidence type="ECO:0000256" key="4">
    <source>
        <dbReference type="ARBA" id="ARBA00022840"/>
    </source>
</evidence>
<dbReference type="InterPro" id="IPR000719">
    <property type="entry name" value="Prot_kinase_dom"/>
</dbReference>
<dbReference type="SUPFAM" id="SSF56112">
    <property type="entry name" value="Protein kinase-like (PK-like)"/>
    <property type="match status" value="1"/>
</dbReference>
<keyword evidence="8" id="KW-1185">Reference proteome</keyword>
<dbReference type="SMART" id="SM00220">
    <property type="entry name" value="S_TKc"/>
    <property type="match status" value="1"/>
</dbReference>
<evidence type="ECO:0000256" key="1">
    <source>
        <dbReference type="ARBA" id="ARBA00022679"/>
    </source>
</evidence>
<sequence length="1244" mass="140071">MSNALETNMTSPLELGQRFGDFEIRELLGRGKAGFVYSALDLLSKRRCALKLLCRMSSHDLYRNKLGFRRMSPFRHPALMRTDRIEVIDKYTVLTMEEIEGETLYTFARRLRNLPRQVAYQKLHSLLHDYASGLAVMHFGGLVHRDLKPTNLMVRGNGNGVIVDYGLVANCDPETDPSGLRPYIAGTPRYFSPEALWEQSYTPAGDVFSLGLVMLDCLNEVAKNDQWLRRGEFADWVRDEDEQTIASAVSEMDEEIPPVLRMAIAGMLSADRSRRPSSLEIVSMTKTGDDPIRLMTTHHLFGRDQELEQCKEFIRDIYRGKTGRLHVYGVAGAGKTRLLDEIERQLRQSQWGQVFRVRCRSREKQNLQVIDQLADQVAQRYSQRDRERITLDSVSASILKKSFPQLKHVIVEDLYEIPASFDGQPQRLDALTAAKRLSRELRKVGPLFIIIDDIQWSDHDSHTMWDALLADTHGSLAIITSSRDAETQLRYPADLRLHLGPLPKDAAISFLQTAATRWGANINAAGLQELVGLSKCNAFRLHELAEEFRPGGMLHRVEASCDASISNLGDVDRFWRDRFDSLTDAAKSILAFIVAANEPVSIAELAKLTGLGEQVDISVFELVRQRLAIDDSSGTECVTVVHDKIAEGLIENLDPDEMRRAHLAWAELLKKHNRPRDFAARIAGHLYSAKQDGAALPFAILAAENADRAFMKADAAVWHERVLEQVAGKARLKHLRDAARCFEEADLPERAAPYYEILADTATDDNQRRRYKATATRLLVRSGRLDIARPLIENLSEELAILPRHAIAMAKCRSDLQQLNEQLARIDVESLRRLVLADAEHDRPDDVTTAMYFCSDATRSMVFLDFQGTIQLMAHGANLALTSGTDADRLHYGIRAQIWSGLLAGGEANMLAASRKYLETLARRLESVPPGRTTGDVWSGLAFLNLVSMRWKGVPKAVDCCMTDFGNDLRRLSFESTHTRWLKLWADWHLGQWDSLRSNANDMAEDADRRNDNYQRFVATSGFAGNGFLVNNNLQRLKQFGGDNCRIVSDTGNTELLHLFQWIHQAQVGLYEGRFGEASKIVRMMRRKLGQTPIRRITILQVVADYLLCLTSLHQRQHHLSIREAGAPAAAEPSSELAVIRGAIRRLNQQPFAFSQMLGALMRGVERRMAGRSKSAAKAFSIAAELASKQSLMPYQLAAEDGLMSLHPDAEYDSLRQLMVTRGIECPDQLERLYTVGWPTPIDH</sequence>
<accession>A0ABT7PHX8</accession>
<dbReference type="Gene3D" id="3.40.50.300">
    <property type="entry name" value="P-loop containing nucleotide triphosphate hydrolases"/>
    <property type="match status" value="1"/>
</dbReference>
<dbReference type="InterPro" id="IPR027417">
    <property type="entry name" value="P-loop_NTPase"/>
</dbReference>
<dbReference type="InterPro" id="IPR008271">
    <property type="entry name" value="Ser/Thr_kinase_AS"/>
</dbReference>
<dbReference type="Gene3D" id="1.10.510.10">
    <property type="entry name" value="Transferase(Phosphotransferase) domain 1"/>
    <property type="match status" value="1"/>
</dbReference>
<name>A0ABT7PHX8_9BACT</name>
<evidence type="ECO:0000256" key="3">
    <source>
        <dbReference type="ARBA" id="ARBA00022777"/>
    </source>
</evidence>
<dbReference type="PANTHER" id="PTHR11042">
    <property type="entry name" value="EUKARYOTIC TRANSLATION INITIATION FACTOR 2-ALPHA KINASE EIF2-ALPHA KINASE -RELATED"/>
    <property type="match status" value="1"/>
</dbReference>
<evidence type="ECO:0000313" key="8">
    <source>
        <dbReference type="Proteomes" id="UP001239462"/>
    </source>
</evidence>
<dbReference type="Proteomes" id="UP001239462">
    <property type="component" value="Unassembled WGS sequence"/>
</dbReference>
<dbReference type="InterPro" id="IPR041664">
    <property type="entry name" value="AAA_16"/>
</dbReference>
<dbReference type="Gene3D" id="3.30.200.20">
    <property type="entry name" value="Phosphorylase Kinase, domain 1"/>
    <property type="match status" value="1"/>
</dbReference>
<evidence type="ECO:0000259" key="6">
    <source>
        <dbReference type="PROSITE" id="PS50011"/>
    </source>
</evidence>